<dbReference type="PROSITE" id="PS50888">
    <property type="entry name" value="BHLH"/>
    <property type="match status" value="1"/>
</dbReference>
<dbReference type="InterPro" id="IPR036638">
    <property type="entry name" value="HLH_DNA-bd_sf"/>
</dbReference>
<gene>
    <name evidence="7" type="ORF">CDL12_19717</name>
</gene>
<keyword evidence="8" id="KW-1185">Reference proteome</keyword>
<dbReference type="InterPro" id="IPR011598">
    <property type="entry name" value="bHLH_dom"/>
</dbReference>
<dbReference type="OrthoDB" id="690068at2759"/>
<organism evidence="7 8">
    <name type="scientific">Handroanthus impetiginosus</name>
    <dbReference type="NCBI Taxonomy" id="429701"/>
    <lineage>
        <taxon>Eukaryota</taxon>
        <taxon>Viridiplantae</taxon>
        <taxon>Streptophyta</taxon>
        <taxon>Embryophyta</taxon>
        <taxon>Tracheophyta</taxon>
        <taxon>Spermatophyta</taxon>
        <taxon>Magnoliopsida</taxon>
        <taxon>eudicotyledons</taxon>
        <taxon>Gunneridae</taxon>
        <taxon>Pentapetalae</taxon>
        <taxon>asterids</taxon>
        <taxon>lamiids</taxon>
        <taxon>Lamiales</taxon>
        <taxon>Bignoniaceae</taxon>
        <taxon>Crescentiina</taxon>
        <taxon>Tabebuia alliance</taxon>
        <taxon>Handroanthus</taxon>
    </lineage>
</organism>
<reference evidence="8" key="1">
    <citation type="journal article" date="2018" name="Gigascience">
        <title>Genome assembly of the Pink Ipe (Handroanthus impetiginosus, Bignoniaceae), a highly valued, ecologically keystone Neotropical timber forest tree.</title>
        <authorList>
            <person name="Silva-Junior O.B."/>
            <person name="Grattapaglia D."/>
            <person name="Novaes E."/>
            <person name="Collevatti R.G."/>
        </authorList>
    </citation>
    <scope>NUCLEOTIDE SEQUENCE [LARGE SCALE GENOMIC DNA]</scope>
    <source>
        <strain evidence="8">cv. UFG-1</strain>
    </source>
</reference>
<dbReference type="Proteomes" id="UP000231279">
    <property type="component" value="Unassembled WGS sequence"/>
</dbReference>
<dbReference type="Gene3D" id="4.10.280.10">
    <property type="entry name" value="Helix-loop-helix DNA-binding domain"/>
    <property type="match status" value="1"/>
</dbReference>
<comment type="caution">
    <text evidence="7">The sequence shown here is derived from an EMBL/GenBank/DDBJ whole genome shotgun (WGS) entry which is preliminary data.</text>
</comment>
<keyword evidence="3" id="KW-0804">Transcription</keyword>
<feature type="region of interest" description="Disordered" evidence="5">
    <location>
        <begin position="167"/>
        <end position="194"/>
    </location>
</feature>
<dbReference type="GO" id="GO:0003700">
    <property type="term" value="F:DNA-binding transcription factor activity"/>
    <property type="evidence" value="ECO:0007669"/>
    <property type="project" value="InterPro"/>
</dbReference>
<evidence type="ECO:0000256" key="5">
    <source>
        <dbReference type="SAM" id="MobiDB-lite"/>
    </source>
</evidence>
<accession>A0A2G9GQZ6</accession>
<keyword evidence="4" id="KW-0539">Nucleus</keyword>
<dbReference type="SUPFAM" id="SSF47459">
    <property type="entry name" value="HLH, helix-loop-helix DNA-binding domain"/>
    <property type="match status" value="1"/>
</dbReference>
<dbReference type="PANTHER" id="PTHR46807:SF1">
    <property type="entry name" value="TRANSCRIPTION FACTOR PIF3"/>
    <property type="match status" value="1"/>
</dbReference>
<feature type="domain" description="BHLH" evidence="6">
    <location>
        <begin position="241"/>
        <end position="322"/>
    </location>
</feature>
<protein>
    <recommendedName>
        <fullName evidence="6">BHLH domain-containing protein</fullName>
    </recommendedName>
</protein>
<evidence type="ECO:0000256" key="4">
    <source>
        <dbReference type="ARBA" id="ARBA00023242"/>
    </source>
</evidence>
<dbReference type="STRING" id="429701.A0A2G9GQZ6"/>
<proteinExistence type="predicted"/>
<evidence type="ECO:0000313" key="8">
    <source>
        <dbReference type="Proteomes" id="UP000231279"/>
    </source>
</evidence>
<dbReference type="Pfam" id="PF00010">
    <property type="entry name" value="HLH"/>
    <property type="match status" value="1"/>
</dbReference>
<evidence type="ECO:0000256" key="3">
    <source>
        <dbReference type="ARBA" id="ARBA00023163"/>
    </source>
</evidence>
<dbReference type="GO" id="GO:0005634">
    <property type="term" value="C:nucleus"/>
    <property type="evidence" value="ECO:0007669"/>
    <property type="project" value="UniProtKB-SubCell"/>
</dbReference>
<dbReference type="InterPro" id="IPR044273">
    <property type="entry name" value="PIF3-like"/>
</dbReference>
<dbReference type="AlphaFoldDB" id="A0A2G9GQZ6"/>
<dbReference type="EMBL" id="NKXS01004007">
    <property type="protein sequence ID" value="PIN07714.1"/>
    <property type="molecule type" value="Genomic_DNA"/>
</dbReference>
<evidence type="ECO:0000256" key="2">
    <source>
        <dbReference type="ARBA" id="ARBA00023015"/>
    </source>
</evidence>
<keyword evidence="2" id="KW-0805">Transcription regulation</keyword>
<dbReference type="PANTHER" id="PTHR46807">
    <property type="entry name" value="TRANSCRIPTION FACTOR PIF3"/>
    <property type="match status" value="1"/>
</dbReference>
<comment type="subcellular location">
    <subcellularLocation>
        <location evidence="1">Nucleus</location>
    </subcellularLocation>
</comment>
<dbReference type="SMART" id="SM00353">
    <property type="entry name" value="HLH"/>
    <property type="match status" value="1"/>
</dbReference>
<evidence type="ECO:0000313" key="7">
    <source>
        <dbReference type="EMBL" id="PIN07714.1"/>
    </source>
</evidence>
<name>A0A2G9GQZ6_9LAMI</name>
<dbReference type="InterPro" id="IPR047265">
    <property type="entry name" value="PIF1-like_bHLH"/>
</dbReference>
<dbReference type="GO" id="GO:0010017">
    <property type="term" value="P:red or far-red light signaling pathway"/>
    <property type="evidence" value="ECO:0007669"/>
    <property type="project" value="UniProtKB-ARBA"/>
</dbReference>
<evidence type="ECO:0000256" key="1">
    <source>
        <dbReference type="ARBA" id="ARBA00004123"/>
    </source>
</evidence>
<dbReference type="GO" id="GO:0046983">
    <property type="term" value="F:protein dimerization activity"/>
    <property type="evidence" value="ECO:0007669"/>
    <property type="project" value="InterPro"/>
</dbReference>
<dbReference type="CDD" id="cd11445">
    <property type="entry name" value="bHLH_AtPIF_like"/>
    <property type="match status" value="1"/>
</dbReference>
<evidence type="ECO:0000259" key="6">
    <source>
        <dbReference type="PROSITE" id="PS50888"/>
    </source>
</evidence>
<sequence>MRIEEYNGVESILNEISSVGLSRNNEMVTCLSYPVGDGVQDYYSDLLPETSCVTADGELSKDSFVSGDKASSCDRAQGRTSGPSIGYGVSSISNNISSHKDARFGNWDWGRDALDDSTSMKMQKQNIETSRQPVAKDLKESFVTKRTDNLCQEISVTDEKAPVQINTANSSKGVPDGERSVEPMVDSSSVGSGISADRVSCEETHNSNGKFCDIEESECHIDVGVKKPASARGSSGSKRRRTAEVHNLVEKRRGDRTNEKMHALQELIPNCNETLPPGPIRSIQHIYEHIGLKQLNIRSFNKAILVNKASMLDEAIEYLKNLQLQVQIMTMGARLCMPPMMLSMGTQPMHPAHLPHNSPKGMSTGILDMNGGSPQYPVFPGPPMQGSHVPSSALGAANVHGIPDFDLPVYGHPSQELDGSEPEAPMVHVWMASSDFIHGFKSL</sequence>